<organism evidence="3 4">
    <name type="scientific">Bremia lactucae</name>
    <name type="common">Lettuce downy mildew</name>
    <dbReference type="NCBI Taxonomy" id="4779"/>
    <lineage>
        <taxon>Eukaryota</taxon>
        <taxon>Sar</taxon>
        <taxon>Stramenopiles</taxon>
        <taxon>Oomycota</taxon>
        <taxon>Peronosporomycetes</taxon>
        <taxon>Peronosporales</taxon>
        <taxon>Peronosporaceae</taxon>
        <taxon>Bremia</taxon>
    </lineage>
</organism>
<feature type="compositionally biased region" description="Polar residues" evidence="1">
    <location>
        <begin position="262"/>
        <end position="277"/>
    </location>
</feature>
<feature type="signal peptide" evidence="2">
    <location>
        <begin position="1"/>
        <end position="22"/>
    </location>
</feature>
<feature type="compositionally biased region" description="Acidic residues" evidence="1">
    <location>
        <begin position="307"/>
        <end position="323"/>
    </location>
</feature>
<name>A0A976FIN4_BRELC</name>
<reference evidence="3 4" key="1">
    <citation type="journal article" date="2021" name="Genome Biol.">
        <title>AFLAP: assembly-free linkage analysis pipeline using k-mers from genome sequencing data.</title>
        <authorList>
            <person name="Fletcher K."/>
            <person name="Zhang L."/>
            <person name="Gil J."/>
            <person name="Han R."/>
            <person name="Cavanaugh K."/>
            <person name="Michelmore R."/>
        </authorList>
    </citation>
    <scope>NUCLEOTIDE SEQUENCE [LARGE SCALE GENOMIC DNA]</scope>
    <source>
        <strain evidence="3 4">SF5</strain>
    </source>
</reference>
<dbReference type="KEGG" id="blac:94349706"/>
<gene>
    <name evidence="3" type="ORF">CCR75_005961</name>
</gene>
<proteinExistence type="predicted"/>
<keyword evidence="4" id="KW-1185">Reference proteome</keyword>
<feature type="chain" id="PRO_5037800223" description="RxLR effector protein" evidence="2">
    <location>
        <begin position="23"/>
        <end position="358"/>
    </location>
</feature>
<dbReference type="AlphaFoldDB" id="A0A976FIN4"/>
<evidence type="ECO:0000256" key="1">
    <source>
        <dbReference type="SAM" id="MobiDB-lite"/>
    </source>
</evidence>
<evidence type="ECO:0000313" key="4">
    <source>
        <dbReference type="Proteomes" id="UP000294530"/>
    </source>
</evidence>
<evidence type="ECO:0008006" key="5">
    <source>
        <dbReference type="Google" id="ProtNLM"/>
    </source>
</evidence>
<evidence type="ECO:0000313" key="3">
    <source>
        <dbReference type="EMBL" id="TDH67460.1"/>
    </source>
</evidence>
<accession>A0A976FIN4</accession>
<dbReference type="RefSeq" id="XP_067816959.1">
    <property type="nucleotide sequence ID" value="XM_067964035.1"/>
</dbReference>
<protein>
    <recommendedName>
        <fullName evidence="5">RxLR effector protein</fullName>
    </recommendedName>
</protein>
<feature type="region of interest" description="Disordered" evidence="1">
    <location>
        <begin position="257"/>
        <end position="358"/>
    </location>
</feature>
<keyword evidence="2" id="KW-0732">Signal</keyword>
<evidence type="ECO:0000256" key="2">
    <source>
        <dbReference type="SAM" id="SignalP"/>
    </source>
</evidence>
<dbReference type="Proteomes" id="UP000294530">
    <property type="component" value="Unassembled WGS sequence"/>
</dbReference>
<dbReference type="EMBL" id="SHOA02000013">
    <property type="protein sequence ID" value="TDH67460.1"/>
    <property type="molecule type" value="Genomic_DNA"/>
</dbReference>
<feature type="compositionally biased region" description="Polar residues" evidence="1">
    <location>
        <begin position="345"/>
        <end position="358"/>
    </location>
</feature>
<comment type="caution">
    <text evidence="3">The sequence shown here is derived from an EMBL/GenBank/DDBJ whole genome shotgun (WGS) entry which is preliminary data.</text>
</comment>
<dbReference type="GeneID" id="94349706"/>
<sequence>MKICYAVLASALLAVLLTKVTTTQQVVASTKHTNNQRYLTTMKNHEMDDQKQVELEPMQNKSGNGKENKTSGSQALTYKCAAEQTRIFRGELVGDNQAIDGNVSITYSNSKPPTDRLQDWDKVQEKLEKVENHEQLITARSAIPNALSNEADKAAEAFNIIQMREDTSANLLVGTQTPATPATPATTATATIASATMADGSKVAEAEFSSKKAWQGDENYELNSAAFRSAMESSIAQANDTKKNESSVSADVLKKNLKQLDKNTPSEVNAGGKNSTSVDEDHGIGKPQDNDLSDQDSIDEGSSVNDSSDDVSSDEDSSDEDSSDDKSNSKAKVLKSPLLGDEKLSNISSNSADSEPAD</sequence>